<comment type="caution">
    <text evidence="1">The sequence shown here is derived from an EMBL/GenBank/DDBJ whole genome shotgun (WGS) entry which is preliminary data.</text>
</comment>
<protein>
    <submittedName>
        <fullName evidence="1">Uncharacterized protein</fullName>
    </submittedName>
</protein>
<accession>A0ACC0YM92</accession>
<evidence type="ECO:0000313" key="1">
    <source>
        <dbReference type="EMBL" id="KAJ0039562.1"/>
    </source>
</evidence>
<evidence type="ECO:0000313" key="2">
    <source>
        <dbReference type="Proteomes" id="UP001163603"/>
    </source>
</evidence>
<dbReference type="Proteomes" id="UP001163603">
    <property type="component" value="Chromosome 5"/>
</dbReference>
<reference evidence="2" key="1">
    <citation type="journal article" date="2023" name="G3 (Bethesda)">
        <title>Genome assembly and association tests identify interacting loci associated with vigor, precocity, and sex in interspecific pistachio rootstocks.</title>
        <authorList>
            <person name="Palmer W."/>
            <person name="Jacygrad E."/>
            <person name="Sagayaradj S."/>
            <person name="Cavanaugh K."/>
            <person name="Han R."/>
            <person name="Bertier L."/>
            <person name="Beede B."/>
            <person name="Kafkas S."/>
            <person name="Golino D."/>
            <person name="Preece J."/>
            <person name="Michelmore R."/>
        </authorList>
    </citation>
    <scope>NUCLEOTIDE SEQUENCE [LARGE SCALE GENOMIC DNA]</scope>
</reference>
<keyword evidence="2" id="KW-1185">Reference proteome</keyword>
<gene>
    <name evidence="1" type="ORF">Pint_26711</name>
</gene>
<dbReference type="EMBL" id="CM047740">
    <property type="protein sequence ID" value="KAJ0039562.1"/>
    <property type="molecule type" value="Genomic_DNA"/>
</dbReference>
<organism evidence="1 2">
    <name type="scientific">Pistacia integerrima</name>
    <dbReference type="NCBI Taxonomy" id="434235"/>
    <lineage>
        <taxon>Eukaryota</taxon>
        <taxon>Viridiplantae</taxon>
        <taxon>Streptophyta</taxon>
        <taxon>Embryophyta</taxon>
        <taxon>Tracheophyta</taxon>
        <taxon>Spermatophyta</taxon>
        <taxon>Magnoliopsida</taxon>
        <taxon>eudicotyledons</taxon>
        <taxon>Gunneridae</taxon>
        <taxon>Pentapetalae</taxon>
        <taxon>rosids</taxon>
        <taxon>malvids</taxon>
        <taxon>Sapindales</taxon>
        <taxon>Anacardiaceae</taxon>
        <taxon>Pistacia</taxon>
    </lineage>
</organism>
<proteinExistence type="predicted"/>
<sequence>MVGVPDSGVQLDVFQLVGLPLIVNCLAGFNSSAVAYGKGVERLIYHVGTS</sequence>
<name>A0ACC0YM92_9ROSI</name>